<reference evidence="1 2" key="3">
    <citation type="journal article" date="2005" name="Nature">
        <title>Generation and annotation of the DNA sequences of human chromosomes 2 and 4.</title>
        <authorList>
            <person name="Hillier L.W."/>
            <person name="Graves T.A."/>
            <person name="Fulton R.S."/>
            <person name="Fulton L.A."/>
            <person name="Pepin K.H."/>
            <person name="Minx P."/>
            <person name="Wagner-McPherson C."/>
            <person name="Layman D."/>
            <person name="Wylie K."/>
            <person name="Sekhon M."/>
            <person name="Becker M.C."/>
            <person name="Fewell G.A."/>
            <person name="Delehaunty K.D."/>
            <person name="Miner T.L."/>
            <person name="Nash W.E."/>
            <person name="Kremitzki C."/>
            <person name="Oddy L."/>
            <person name="Du H."/>
            <person name="Sun H."/>
            <person name="Bradshaw-Cordum H."/>
            <person name="Ali J."/>
            <person name="Carter J."/>
            <person name="Cordes M."/>
            <person name="Harris A."/>
            <person name="Isak A."/>
            <person name="van Brunt A."/>
            <person name="Nguyen C."/>
            <person name="Du F."/>
            <person name="Courtney L."/>
            <person name="Kalicki J."/>
            <person name="Ozersky P."/>
            <person name="Abbott S."/>
            <person name="Armstrong J."/>
            <person name="Belter E.A."/>
            <person name="Caruso L."/>
            <person name="Cedroni M."/>
            <person name="Cotton M."/>
            <person name="Davidson T."/>
            <person name="Desai A."/>
            <person name="Elliott G."/>
            <person name="Erb T."/>
            <person name="Fronick C."/>
            <person name="Gaige T."/>
            <person name="Haakenson W."/>
            <person name="Haglund K."/>
            <person name="Holmes A."/>
            <person name="Harkins R."/>
            <person name="Kim K."/>
            <person name="Kruchowski S.S."/>
            <person name="Strong C.M."/>
            <person name="Grewal N."/>
            <person name="Goyea E."/>
            <person name="Hou S."/>
            <person name="Levy A."/>
            <person name="Martinka S."/>
            <person name="Mead K."/>
            <person name="McLellan M.D."/>
            <person name="Meyer R."/>
            <person name="Randall-Maher J."/>
            <person name="Tomlinson C."/>
            <person name="Dauphin-Kohlberg S."/>
            <person name="Kozlowicz-Reilly A."/>
            <person name="Shah N."/>
            <person name="Swearengen-Shahid S."/>
            <person name="Snider J."/>
            <person name="Strong J.T."/>
            <person name="Thompson J."/>
            <person name="Yoakum M."/>
            <person name="Leonard S."/>
            <person name="Pearman C."/>
            <person name="Trani L."/>
            <person name="Radionenko M."/>
            <person name="Waligorski J.E."/>
            <person name="Wang C."/>
            <person name="Rock S.M."/>
            <person name="Tin-Wollam A.M."/>
            <person name="Maupin R."/>
            <person name="Latreille P."/>
            <person name="Wendl M.C."/>
            <person name="Yang S.P."/>
            <person name="Pohl C."/>
            <person name="Wallis J.W."/>
            <person name="Spieth J."/>
            <person name="Bieri T.A."/>
            <person name="Berkowicz N."/>
            <person name="Nelson J.O."/>
            <person name="Osborne J."/>
            <person name="Ding L."/>
            <person name="Meyer R."/>
            <person name="Sabo A."/>
            <person name="Shotland Y."/>
            <person name="Sinha P."/>
            <person name="Wohldmann P.E."/>
            <person name="Cook L.L."/>
            <person name="Hickenbotham M.T."/>
            <person name="Eldred J."/>
            <person name="Williams D."/>
            <person name="Jones T.A."/>
            <person name="She X."/>
            <person name="Ciccarelli F.D."/>
            <person name="Izaurralde E."/>
            <person name="Taylor J."/>
            <person name="Schmutz J."/>
            <person name="Myers R.M."/>
            <person name="Cox D.R."/>
            <person name="Huang X."/>
            <person name="McPherson J.D."/>
            <person name="Mardis E.R."/>
            <person name="Clifton S.W."/>
            <person name="Warren W.C."/>
            <person name="Chinwalla A.T."/>
            <person name="Eddy S.R."/>
            <person name="Marra M.A."/>
            <person name="Ovcharenko I."/>
            <person name="Furey T.S."/>
            <person name="Miller W."/>
            <person name="Eichler E.E."/>
            <person name="Bork P."/>
            <person name="Suyama M."/>
            <person name="Torrents D."/>
            <person name="Waterston R.H."/>
            <person name="Wilson R.K."/>
        </authorList>
    </citation>
    <scope>NUCLEOTIDE SEQUENCE [LARGE SCALE GENOMIC DNA]</scope>
</reference>
<reference evidence="1" key="5">
    <citation type="submission" date="2025-09" db="UniProtKB">
        <authorList>
            <consortium name="Ensembl"/>
        </authorList>
    </citation>
    <scope>IDENTIFICATION</scope>
</reference>
<dbReference type="GeneTree" id="ENSGT00940000159084"/>
<dbReference type="Proteomes" id="UP000005640">
    <property type="component" value="Chromosome 2"/>
</dbReference>
<dbReference type="EMBL" id="AC007390">
    <property type="status" value="NOT_ANNOTATED_CDS"/>
    <property type="molecule type" value="Genomic_DNA"/>
</dbReference>
<gene>
    <name evidence="1" type="primary">SULT6B1</name>
</gene>
<organism evidence="1 2">
    <name type="scientific">Homo sapiens</name>
    <name type="common">Human</name>
    <dbReference type="NCBI Taxonomy" id="9606"/>
    <lineage>
        <taxon>Eukaryota</taxon>
        <taxon>Metazoa</taxon>
        <taxon>Chordata</taxon>
        <taxon>Craniata</taxon>
        <taxon>Vertebrata</taxon>
        <taxon>Euteleostomi</taxon>
        <taxon>Mammalia</taxon>
        <taxon>Eutheria</taxon>
        <taxon>Euarchontoglires</taxon>
        <taxon>Primates</taxon>
        <taxon>Haplorrhini</taxon>
        <taxon>Catarrhini</taxon>
        <taxon>Hominidae</taxon>
        <taxon>Homo</taxon>
    </lineage>
</organism>
<reference evidence="1 2" key="2">
    <citation type="journal article" date="2004" name="Nature">
        <title>Finishing the euchromatic sequence of the human genome.</title>
        <authorList>
            <consortium name="International Human Genome Sequencing Consortium"/>
        </authorList>
    </citation>
    <scope>NUCLEOTIDE SEQUENCE [LARGE SCALE GENOMIC DNA]</scope>
</reference>
<protein>
    <submittedName>
        <fullName evidence="1">Sulfotransferase family 6B member 1</fullName>
    </submittedName>
</protein>
<dbReference type="HGNC" id="HGNC:33433">
    <property type="gene designation" value="SULT6B1"/>
</dbReference>
<reference evidence="1 2" key="1">
    <citation type="journal article" date="2001" name="Nature">
        <title>Initial sequencing and analysis of the human genome.</title>
        <authorList>
            <consortium name="International Human Genome Sequencing Consortium"/>
            <person name="Lander E.S."/>
            <person name="Linton L.M."/>
            <person name="Birren B."/>
            <person name="Nusbaum C."/>
            <person name="Zody M.C."/>
            <person name="Baldwin J."/>
            <person name="Devon K."/>
            <person name="Dewar K."/>
            <person name="Doyle M."/>
            <person name="FitzHugh W."/>
            <person name="Funke R."/>
            <person name="Gage D."/>
            <person name="Harris K."/>
            <person name="Heaford A."/>
            <person name="Howland J."/>
            <person name="Kann L."/>
            <person name="Lehoczky J."/>
            <person name="LeVine R."/>
            <person name="McEwan P."/>
            <person name="McKernan K."/>
            <person name="Meldrim J."/>
            <person name="Mesirov J.P."/>
            <person name="Miranda C."/>
            <person name="Morris W."/>
            <person name="Naylor J."/>
            <person name="Raymond C."/>
            <person name="Rosetti M."/>
            <person name="Santos R."/>
            <person name="Sheridan A."/>
            <person name="Sougnez C."/>
            <person name="Stange-Thomann N."/>
            <person name="Stojanovic N."/>
            <person name="Subramanian A."/>
            <person name="Wyman D."/>
            <person name="Rogers J."/>
            <person name="Sulston J."/>
            <person name="Ainscough R."/>
            <person name="Beck S."/>
            <person name="Bentley D."/>
            <person name="Burton J."/>
            <person name="Clee C."/>
            <person name="Carter N."/>
            <person name="Coulson A."/>
            <person name="Deadman R."/>
            <person name="Deloukas P."/>
            <person name="Dunham A."/>
            <person name="Dunham I."/>
            <person name="Durbin R."/>
            <person name="French L."/>
            <person name="Grafham D."/>
            <person name="Gregory S."/>
            <person name="Hubbard T."/>
            <person name="Humphray S."/>
            <person name="Hunt A."/>
            <person name="Jones M."/>
            <person name="Lloyd C."/>
            <person name="McMurray A."/>
            <person name="Matthews L."/>
            <person name="Mercer S."/>
            <person name="Milne S."/>
            <person name="Mullikin J.C."/>
            <person name="Mungall A."/>
            <person name="Plumb R."/>
            <person name="Ross M."/>
            <person name="Shownkeen R."/>
            <person name="Sims S."/>
            <person name="Waterston R.H."/>
            <person name="Wilson R.K."/>
            <person name="Hillier L.W."/>
            <person name="McPherson J.D."/>
            <person name="Marra M.A."/>
            <person name="Mardis E.R."/>
            <person name="Fulton L.A."/>
            <person name="Chinwalla A.T."/>
            <person name="Pepin K.H."/>
            <person name="Gish W.R."/>
            <person name="Chissoe S.L."/>
            <person name="Wendl M.C."/>
            <person name="Delehaunty K.D."/>
            <person name="Miner T.L."/>
            <person name="Delehaunty A."/>
            <person name="Kramer J.B."/>
            <person name="Cook L.L."/>
            <person name="Fulton R.S."/>
            <person name="Johnson D.L."/>
            <person name="Minx P.J."/>
            <person name="Clifton S.W."/>
            <person name="Hawkins T."/>
            <person name="Branscomb E."/>
            <person name="Predki P."/>
            <person name="Richardson P."/>
            <person name="Wenning S."/>
            <person name="Slezak T."/>
            <person name="Doggett N."/>
            <person name="Cheng J.F."/>
            <person name="Olsen A."/>
            <person name="Lucas S."/>
            <person name="Elkin C."/>
            <person name="Uberbacher E."/>
            <person name="Frazier M."/>
            <person name="Gibbs R.A."/>
            <person name="Muzny D.M."/>
            <person name="Scherer S.E."/>
            <person name="Bouck J.B."/>
            <person name="Sodergren E.J."/>
            <person name="Worley K.C."/>
            <person name="Rives C.M."/>
            <person name="Gorrell J.H."/>
            <person name="Metzker M.L."/>
            <person name="Naylor S.L."/>
            <person name="Kucherlapati R.S."/>
            <person name="Nelson D.L."/>
            <person name="Weinstock G.M."/>
            <person name="Sakaki Y."/>
            <person name="Fujiyama A."/>
            <person name="Hattori M."/>
            <person name="Yada T."/>
            <person name="Toyoda A."/>
            <person name="Itoh T."/>
            <person name="Kawagoe C."/>
            <person name="Watanabe H."/>
            <person name="Totoki Y."/>
            <person name="Taylor T."/>
            <person name="Weissenbach J."/>
            <person name="Heilig R."/>
            <person name="Saurin W."/>
            <person name="Artiguenave F."/>
            <person name="Brottier P."/>
            <person name="Bruls T."/>
            <person name="Pelletier E."/>
            <person name="Robert C."/>
            <person name="Wincker P."/>
            <person name="Smith D.R."/>
            <person name="Doucette-Stamm L."/>
            <person name="Rubenfield M."/>
            <person name="Weinstock K."/>
            <person name="Lee H.M."/>
            <person name="Dubois J."/>
            <person name="Rosenthal A."/>
            <person name="Platzer M."/>
            <person name="Nyakatura G."/>
            <person name="Taudien S."/>
            <person name="Rump A."/>
            <person name="Yang H."/>
            <person name="Yu J."/>
            <person name="Wang J."/>
            <person name="Huang G."/>
            <person name="Gu J."/>
            <person name="Hood L."/>
            <person name="Rowen L."/>
            <person name="Madan A."/>
            <person name="Qin S."/>
            <person name="Davis R.W."/>
            <person name="Federspiel N.A."/>
            <person name="Abola A.P."/>
            <person name="Proctor M.J."/>
            <person name="Myers R.M."/>
            <person name="Schmutz J."/>
            <person name="Dickson M."/>
            <person name="Grimwood J."/>
            <person name="Cox D.R."/>
            <person name="Olson M.V."/>
            <person name="Kaul R."/>
            <person name="Raymond C."/>
            <person name="Shimizu N."/>
            <person name="Kawasaki K."/>
            <person name="Minoshima S."/>
            <person name="Evans G.A."/>
            <person name="Athanasiou M."/>
            <person name="Schultz R."/>
            <person name="Roe B.A."/>
            <person name="Chen F."/>
            <person name="Pan H."/>
            <person name="Ramser J."/>
            <person name="Lehrach H."/>
            <person name="Reinhardt R."/>
            <person name="McCombie W.R."/>
            <person name="de la Bastide M."/>
            <person name="Dedhia N."/>
            <person name="Blocker H."/>
            <person name="Hornischer K."/>
            <person name="Nordsiek G."/>
            <person name="Agarwala R."/>
            <person name="Aravind L."/>
            <person name="Bailey J.A."/>
            <person name="Bateman A."/>
            <person name="Batzoglou S."/>
            <person name="Birney E."/>
            <person name="Bork P."/>
            <person name="Brown D.G."/>
            <person name="Burge C.B."/>
            <person name="Cerutti L."/>
            <person name="Chen H.C."/>
            <person name="Church D."/>
            <person name="Clamp M."/>
            <person name="Copley R.R."/>
            <person name="Doerks T."/>
            <person name="Eddy S.R."/>
            <person name="Eichler E.E."/>
            <person name="Furey T.S."/>
            <person name="Galagan J."/>
            <person name="Gilbert J.G."/>
            <person name="Harmon C."/>
            <person name="Hayashizaki Y."/>
            <person name="Haussler D."/>
            <person name="Hermjakob H."/>
            <person name="Hokamp K."/>
            <person name="Jang W."/>
            <person name="Johnson L.S."/>
            <person name="Jones T.A."/>
            <person name="Kasif S."/>
            <person name="Kaspryzk A."/>
            <person name="Kennedy S."/>
            <person name="Kent W.J."/>
            <person name="Kitts P."/>
            <person name="Koonin E.V."/>
            <person name="Korf I."/>
            <person name="Kulp D."/>
            <person name="Lancet D."/>
            <person name="Lowe T.M."/>
            <person name="McLysaght A."/>
            <person name="Mikkelsen T."/>
            <person name="Moran J.V."/>
            <person name="Mulder N."/>
            <person name="Pollara V.J."/>
            <person name="Ponting C.P."/>
            <person name="Schuler G."/>
            <person name="Schultz J."/>
            <person name="Slater G."/>
            <person name="Smit A.F."/>
            <person name="Stupka E."/>
            <person name="Szustakowski J."/>
            <person name="Thierry-Mieg D."/>
            <person name="Thierry-Mieg J."/>
            <person name="Wagner L."/>
            <person name="Wallis J."/>
            <person name="Wheeler R."/>
            <person name="Williams A."/>
            <person name="Wolf Y.I."/>
            <person name="Wolfe K.H."/>
            <person name="Yang S.P."/>
            <person name="Yeh R.F."/>
            <person name="Collins F."/>
            <person name="Guyer M.S."/>
            <person name="Peterson J."/>
            <person name="Felsenfeld A."/>
            <person name="Wetterstrand K.A."/>
            <person name="Patrinos A."/>
            <person name="Morgan M.J."/>
            <person name="de Jong P."/>
            <person name="Catanese J.J."/>
            <person name="Osoegawa K."/>
            <person name="Shizuya H."/>
            <person name="Choi S."/>
            <person name="Chen Y.J."/>
        </authorList>
    </citation>
    <scope>NUCLEOTIDE SEQUENCE [LARGE SCALE GENOMIC DNA]</scope>
</reference>
<evidence type="ECO:0000313" key="2">
    <source>
        <dbReference type="Proteomes" id="UP000005640"/>
    </source>
</evidence>
<dbReference type="SMR" id="A0A8I5KWB2"/>
<name>A0A8I5KWB2_HUMAN</name>
<accession>A0A8I5KWB2</accession>
<reference evidence="1" key="4">
    <citation type="submission" date="2025-08" db="UniProtKB">
        <authorList>
            <consortium name="Ensembl"/>
        </authorList>
    </citation>
    <scope>IDENTIFICATION</scope>
</reference>
<keyword evidence="2" id="KW-1185">Reference proteome</keyword>
<sequence>MCTSETFQALDTFEARHDDIVLASYPKFKLDSPHCQ</sequence>
<evidence type="ECO:0000313" key="1">
    <source>
        <dbReference type="Ensembl" id="ENSP00000510164.1"/>
    </source>
</evidence>
<dbReference type="OrthoDB" id="205623at2759"/>
<dbReference type="EMBL" id="AC007899">
    <property type="status" value="NOT_ANNOTATED_CDS"/>
    <property type="molecule type" value="Genomic_DNA"/>
</dbReference>
<dbReference type="AlphaFoldDB" id="A0A8I5KWB2"/>
<proteinExistence type="predicted"/>
<dbReference type="Ensembl" id="ENST00000689208.1">
    <property type="protein sequence ID" value="ENSP00000510164.1"/>
    <property type="gene ID" value="ENSG00000138068.12"/>
</dbReference>